<organism evidence="1">
    <name type="scientific">Prunus dulcis</name>
    <name type="common">Almond</name>
    <name type="synonym">Amygdalus dulcis</name>
    <dbReference type="NCBI Taxonomy" id="3755"/>
    <lineage>
        <taxon>Eukaryota</taxon>
        <taxon>Viridiplantae</taxon>
        <taxon>Streptophyta</taxon>
        <taxon>Embryophyta</taxon>
        <taxon>Tracheophyta</taxon>
        <taxon>Spermatophyta</taxon>
        <taxon>Magnoliopsida</taxon>
        <taxon>eudicotyledons</taxon>
        <taxon>Gunneridae</taxon>
        <taxon>Pentapetalae</taxon>
        <taxon>rosids</taxon>
        <taxon>fabids</taxon>
        <taxon>Rosales</taxon>
        <taxon>Rosaceae</taxon>
        <taxon>Amygdaloideae</taxon>
        <taxon>Amygdaleae</taxon>
        <taxon>Prunus</taxon>
    </lineage>
</organism>
<accession>A0A4Y1RW75</accession>
<evidence type="ECO:0000313" key="1">
    <source>
        <dbReference type="EMBL" id="BBH08128.1"/>
    </source>
</evidence>
<name>A0A4Y1RW75_PRUDU</name>
<dbReference type="AlphaFoldDB" id="A0A4Y1RW75"/>
<sequence length="107" mass="12189">RLPKPSILTLLLPDMCHAYNPPLQSHIGNMSTMHTSQGLYKKTPIPKRKGDKPTVRYRLICHLILLKSYLLKHRRAFGRYHTGTQGLTERVLFVGTYPSEGSHLPKA</sequence>
<proteinExistence type="predicted"/>
<feature type="non-terminal residue" evidence="1">
    <location>
        <position position="1"/>
    </location>
</feature>
<dbReference type="EMBL" id="AP019303">
    <property type="protein sequence ID" value="BBH08128.1"/>
    <property type="molecule type" value="Genomic_DNA"/>
</dbReference>
<gene>
    <name evidence="1" type="ORF">Prudu_020240</name>
</gene>
<reference evidence="1" key="1">
    <citation type="journal article" date="2019" name="Science">
        <title>Mutation of a bHLH transcription factor allowed almond domestication.</title>
        <authorList>
            <person name="Sanchez-Perez R."/>
            <person name="Pavan S."/>
            <person name="Mazzeo R."/>
            <person name="Moldovan C."/>
            <person name="Aiese Cigliano R."/>
            <person name="Del Cueto J."/>
            <person name="Ricciardi F."/>
            <person name="Lotti C."/>
            <person name="Ricciardi L."/>
            <person name="Dicenta F."/>
            <person name="Lopez-Marques R.L."/>
            <person name="Lindberg Moller B."/>
        </authorList>
    </citation>
    <scope>NUCLEOTIDE SEQUENCE</scope>
</reference>
<protein>
    <submittedName>
        <fullName evidence="1">Disease resistance family protein / LRR family protein</fullName>
    </submittedName>
</protein>